<gene>
    <name evidence="1" type="ORF">GCM10022381_20070</name>
</gene>
<accession>A0ABP7KIB8</accession>
<evidence type="ECO:0000313" key="2">
    <source>
        <dbReference type="Proteomes" id="UP001501803"/>
    </source>
</evidence>
<reference evidence="2" key="1">
    <citation type="journal article" date="2019" name="Int. J. Syst. Evol. Microbiol.">
        <title>The Global Catalogue of Microorganisms (GCM) 10K type strain sequencing project: providing services to taxonomists for standard genome sequencing and annotation.</title>
        <authorList>
            <consortium name="The Broad Institute Genomics Platform"/>
            <consortium name="The Broad Institute Genome Sequencing Center for Infectious Disease"/>
            <person name="Wu L."/>
            <person name="Ma J."/>
        </authorList>
    </citation>
    <scope>NUCLEOTIDE SEQUENCE [LARGE SCALE GENOMIC DNA]</scope>
    <source>
        <strain evidence="2">JCM 17021</strain>
    </source>
</reference>
<evidence type="ECO:0000313" key="1">
    <source>
        <dbReference type="EMBL" id="GAA3877560.1"/>
    </source>
</evidence>
<organism evidence="1 2">
    <name type="scientific">Leifsonia kafniensis</name>
    <dbReference type="NCBI Taxonomy" id="475957"/>
    <lineage>
        <taxon>Bacteria</taxon>
        <taxon>Bacillati</taxon>
        <taxon>Actinomycetota</taxon>
        <taxon>Actinomycetes</taxon>
        <taxon>Micrococcales</taxon>
        <taxon>Microbacteriaceae</taxon>
        <taxon>Leifsonia</taxon>
    </lineage>
</organism>
<dbReference type="EMBL" id="BAABCN010000004">
    <property type="protein sequence ID" value="GAA3877560.1"/>
    <property type="molecule type" value="Genomic_DNA"/>
</dbReference>
<comment type="caution">
    <text evidence="1">The sequence shown here is derived from an EMBL/GenBank/DDBJ whole genome shotgun (WGS) entry which is preliminary data.</text>
</comment>
<protein>
    <submittedName>
        <fullName evidence="1">Uncharacterized protein</fullName>
    </submittedName>
</protein>
<keyword evidence="2" id="KW-1185">Reference proteome</keyword>
<proteinExistence type="predicted"/>
<sequence length="61" mass="6621">MLVLERTAALTSLRDLTELGIPGKSGAQRPGYRMTACDLTHVSLASFLDGWSWPDLDTIAT</sequence>
<name>A0ABP7KIB8_9MICO</name>
<dbReference type="Proteomes" id="UP001501803">
    <property type="component" value="Unassembled WGS sequence"/>
</dbReference>